<dbReference type="Proteomes" id="UP000070659">
    <property type="component" value="Unassembled WGS sequence"/>
</dbReference>
<dbReference type="EMBL" id="JYIK01000972">
    <property type="protein sequence ID" value="KWX08517.1"/>
    <property type="molecule type" value="Genomic_DNA"/>
</dbReference>
<name>A0A132NEX1_9ACTN</name>
<proteinExistence type="predicted"/>
<evidence type="ECO:0000313" key="3">
    <source>
        <dbReference type="EMBL" id="KWX08517.1"/>
    </source>
</evidence>
<dbReference type="EMBL" id="LAXD01000001">
    <property type="protein sequence ID" value="KWW98538.1"/>
    <property type="molecule type" value="Genomic_DNA"/>
</dbReference>
<evidence type="ECO:0000313" key="2">
    <source>
        <dbReference type="EMBL" id="KWW98538.1"/>
    </source>
</evidence>
<accession>A0A132NEX1</accession>
<dbReference type="AlphaFoldDB" id="A0A132NEX1"/>
<evidence type="ECO:0000313" key="6">
    <source>
        <dbReference type="Proteomes" id="UP000070659"/>
    </source>
</evidence>
<reference evidence="3 6" key="1">
    <citation type="submission" date="2015-02" db="EMBL/GenBank/DDBJ databases">
        <title>Physiological reanalysis, assessment of diazotrophy, and genome sequences of multiple isolates of Streptomyces thermoautotrophicus.</title>
        <authorList>
            <person name="MacKellar D.C."/>
            <person name="Lieber L."/>
            <person name="Norman J."/>
            <person name="Bolger A."/>
            <person name="Tobin C."/>
            <person name="Murray J.W."/>
            <person name="Prell J."/>
        </authorList>
    </citation>
    <scope>NUCLEOTIDE SEQUENCE [LARGE SCALE GENOMIC DNA]</scope>
    <source>
        <strain evidence="3 6">UBT1</strain>
    </source>
</reference>
<reference evidence="4" key="3">
    <citation type="submission" date="2015-04" db="EMBL/GenBank/DDBJ databases">
        <title>Physiological reanalysis, assessment of diazotrophy, and genome sequences of multiple isolates of Streptomyces thermoautotrophicus.</title>
        <authorList>
            <person name="MacKellar D.C."/>
            <person name="Lieber L."/>
            <person name="Norman J."/>
            <person name="Bolger A."/>
            <person name="Tobin C."/>
            <person name="Murray J.W."/>
            <person name="Chang R."/>
            <person name="Ford T."/>
            <person name="Nguyen P.Q."/>
            <person name="Woodward J."/>
            <person name="Permingeat H."/>
            <person name="Joshi N.S."/>
            <person name="Silver P.A."/>
            <person name="Usadel B."/>
            <person name="Rutherford A.W."/>
            <person name="Friesen M."/>
            <person name="Prell J."/>
        </authorList>
    </citation>
    <scope>NUCLEOTIDE SEQUENCE [LARGE SCALE GENOMIC DNA]</scope>
    <source>
        <strain evidence="4">H1</strain>
    </source>
</reference>
<evidence type="ECO:0000313" key="1">
    <source>
        <dbReference type="EMBL" id="KWW97768.1"/>
    </source>
</evidence>
<dbReference type="Proteomes" id="UP000070598">
    <property type="component" value="Unassembled WGS sequence"/>
</dbReference>
<dbReference type="PATRIC" id="fig|1469144.10.peg.235"/>
<dbReference type="OrthoDB" id="9775154at2"/>
<dbReference type="Proteomes" id="UP000070188">
    <property type="component" value="Unassembled WGS sequence"/>
</dbReference>
<dbReference type="Gene3D" id="3.30.420.240">
    <property type="match status" value="1"/>
</dbReference>
<dbReference type="RefSeq" id="WP_066883314.1">
    <property type="nucleotide sequence ID" value="NZ_JYIJ01000019.1"/>
</dbReference>
<comment type="caution">
    <text evidence="3">The sequence shown here is derived from an EMBL/GenBank/DDBJ whole genome shotgun (WGS) entry which is preliminary data.</text>
</comment>
<gene>
    <name evidence="2" type="ORF">LI90_161</name>
    <name evidence="1" type="ORF">TH66_20095</name>
    <name evidence="3" type="ORF">TR74_14695</name>
</gene>
<sequence length="74" mass="8002">MRVDHQCKVQLSNPQLGNNTTGYVVVESKESMKKRGVSSPDRAEAALLAIYEPYPVGMRKRRGLLAGCAAGLLA</sequence>
<evidence type="ECO:0000313" key="4">
    <source>
        <dbReference type="Proteomes" id="UP000070188"/>
    </source>
</evidence>
<protein>
    <submittedName>
        <fullName evidence="2">Phage terminase large subunit</fullName>
    </submittedName>
</protein>
<reference evidence="2" key="4">
    <citation type="submission" date="2015-04" db="EMBL/GenBank/DDBJ databases">
        <title>Physiological reanalysis, assessment of diazotrophy, and genome sequences of multiple isolates of Streptomyces thermoautotrophicus.</title>
        <authorList>
            <person name="MacKellar D.C."/>
            <person name="Lieber L."/>
            <person name="Norman J."/>
            <person name="Bolger A."/>
            <person name="Tobin C."/>
            <person name="Murray J.W."/>
            <person name="Woodward J."/>
            <person name="Friesen M."/>
            <person name="Prell J."/>
        </authorList>
    </citation>
    <scope>NUCLEOTIDE SEQUENCE [LARGE SCALE GENOMIC DNA]</scope>
    <source>
        <strain evidence="2">H1</strain>
    </source>
</reference>
<reference evidence="5" key="2">
    <citation type="submission" date="2015-02" db="EMBL/GenBank/DDBJ databases">
        <title>Physiological reanalysis, assessment of diazotrophy, and genome sequences of multiple isolates of Streptomyces thermoautotrophicus.</title>
        <authorList>
            <person name="MacKellar D.C."/>
            <person name="Lieber L."/>
            <person name="Norman J."/>
            <person name="Bolger A."/>
            <person name="Tobin C."/>
            <person name="Murray J.W."/>
            <person name="Friesen M."/>
            <person name="Prell J."/>
        </authorList>
    </citation>
    <scope>NUCLEOTIDE SEQUENCE [LARGE SCALE GENOMIC DNA]</scope>
    <source>
        <strain evidence="5">UBT1</strain>
    </source>
</reference>
<organism evidence="3 5">
    <name type="scientific">Carbonactinospora thermoautotrophica</name>
    <dbReference type="NCBI Taxonomy" id="1469144"/>
    <lineage>
        <taxon>Bacteria</taxon>
        <taxon>Bacillati</taxon>
        <taxon>Actinomycetota</taxon>
        <taxon>Actinomycetes</taxon>
        <taxon>Kitasatosporales</taxon>
        <taxon>Carbonactinosporaceae</taxon>
        <taxon>Carbonactinospora</taxon>
    </lineage>
</organism>
<keyword evidence="4" id="KW-1185">Reference proteome</keyword>
<dbReference type="EMBL" id="JYIJ01000019">
    <property type="protein sequence ID" value="KWW97768.1"/>
    <property type="molecule type" value="Genomic_DNA"/>
</dbReference>
<evidence type="ECO:0000313" key="5">
    <source>
        <dbReference type="Proteomes" id="UP000070598"/>
    </source>
</evidence>